<protein>
    <recommendedName>
        <fullName evidence="3">Minor capsid protein P11 C-terminal conserved region domain-containing protein</fullName>
    </recommendedName>
</protein>
<proteinExistence type="predicted"/>
<reference evidence="4" key="1">
    <citation type="journal article" date="2020" name="Nature">
        <title>Giant virus diversity and host interactions through global metagenomics.</title>
        <authorList>
            <person name="Schulz F."/>
            <person name="Roux S."/>
            <person name="Paez-Espino D."/>
            <person name="Jungbluth S."/>
            <person name="Walsh D.A."/>
            <person name="Denef V.J."/>
            <person name="McMahon K.D."/>
            <person name="Konstantinidis K.T."/>
            <person name="Eloe-Fadrosh E.A."/>
            <person name="Kyrpides N.C."/>
            <person name="Woyke T."/>
        </authorList>
    </citation>
    <scope>NUCLEOTIDE SEQUENCE</scope>
    <source>
        <strain evidence="4">GVMAG-M-3300025778-1</strain>
    </source>
</reference>
<keyword evidence="2" id="KW-1133">Transmembrane helix</keyword>
<name>A0A6C0J2M4_9ZZZZ</name>
<keyword evidence="2" id="KW-0812">Transmembrane</keyword>
<dbReference type="Pfam" id="PF23983">
    <property type="entry name" value="P11_C"/>
    <property type="match status" value="1"/>
</dbReference>
<feature type="domain" description="Minor capsid protein P11 C-terminal conserved region" evidence="3">
    <location>
        <begin position="92"/>
        <end position="173"/>
    </location>
</feature>
<evidence type="ECO:0000256" key="1">
    <source>
        <dbReference type="SAM" id="MobiDB-lite"/>
    </source>
</evidence>
<dbReference type="EMBL" id="MN740318">
    <property type="protein sequence ID" value="QHT99891.1"/>
    <property type="molecule type" value="Genomic_DNA"/>
</dbReference>
<dbReference type="InterPro" id="IPR055730">
    <property type="entry name" value="P11_C"/>
</dbReference>
<evidence type="ECO:0000256" key="2">
    <source>
        <dbReference type="SAM" id="Phobius"/>
    </source>
</evidence>
<sequence length="183" mass="19271">MKVSQSKMLRLGMVLVGVVVVYSLFSSYSGMKIAVLDRAEELGGSGQTGPLADQGPYVPSQETHSLGGNAVNVSGIQGRTPASQQTYTQSTLSSAELLPKGEMGASWQAVNPASSADLQGQNFLQAGYHSTTNIIGVAQTNRNPSYDIRSETPNPQAKVGPFLQTTIDPDPFKATRPLEGLAS</sequence>
<feature type="transmembrane region" description="Helical" evidence="2">
    <location>
        <begin position="12"/>
        <end position="31"/>
    </location>
</feature>
<keyword evidence="2" id="KW-0472">Membrane</keyword>
<evidence type="ECO:0000313" key="4">
    <source>
        <dbReference type="EMBL" id="QHT99891.1"/>
    </source>
</evidence>
<feature type="region of interest" description="Disordered" evidence="1">
    <location>
        <begin position="150"/>
        <end position="183"/>
    </location>
</feature>
<organism evidence="4">
    <name type="scientific">viral metagenome</name>
    <dbReference type="NCBI Taxonomy" id="1070528"/>
    <lineage>
        <taxon>unclassified sequences</taxon>
        <taxon>metagenomes</taxon>
        <taxon>organismal metagenomes</taxon>
    </lineage>
</organism>
<dbReference type="AlphaFoldDB" id="A0A6C0J2M4"/>
<evidence type="ECO:0000259" key="3">
    <source>
        <dbReference type="Pfam" id="PF23983"/>
    </source>
</evidence>
<accession>A0A6C0J2M4</accession>